<dbReference type="PANTHER" id="PTHR41299">
    <property type="entry name" value="THIAMINE PYROPHOSPHOKINASE"/>
    <property type="match status" value="1"/>
</dbReference>
<dbReference type="AlphaFoldDB" id="A0A0Q3VHA8"/>
<comment type="caution">
    <text evidence="7">The sequence shown here is derived from an EMBL/GenBank/DDBJ whole genome shotgun (WGS) entry which is preliminary data.</text>
</comment>
<dbReference type="GO" id="GO:0004788">
    <property type="term" value="F:thiamine diphosphokinase activity"/>
    <property type="evidence" value="ECO:0007669"/>
    <property type="project" value="UniProtKB-UniRule"/>
</dbReference>
<evidence type="ECO:0000256" key="4">
    <source>
        <dbReference type="ARBA" id="ARBA00022840"/>
    </source>
</evidence>
<dbReference type="InterPro" id="IPR036371">
    <property type="entry name" value="TPK_B1-bd_sf"/>
</dbReference>
<dbReference type="GO" id="GO:0030975">
    <property type="term" value="F:thiamine binding"/>
    <property type="evidence" value="ECO:0007669"/>
    <property type="project" value="InterPro"/>
</dbReference>
<organism evidence="7 8">
    <name type="scientific">Cytobacillus solani</name>
    <dbReference type="NCBI Taxonomy" id="1637975"/>
    <lineage>
        <taxon>Bacteria</taxon>
        <taxon>Bacillati</taxon>
        <taxon>Bacillota</taxon>
        <taxon>Bacilli</taxon>
        <taxon>Bacillales</taxon>
        <taxon>Bacillaceae</taxon>
        <taxon>Cytobacillus</taxon>
    </lineage>
</organism>
<dbReference type="Proteomes" id="UP000050996">
    <property type="component" value="Unassembled WGS sequence"/>
</dbReference>
<evidence type="ECO:0000256" key="5">
    <source>
        <dbReference type="NCBIfam" id="TIGR01378"/>
    </source>
</evidence>
<evidence type="ECO:0000256" key="1">
    <source>
        <dbReference type="ARBA" id="ARBA00022679"/>
    </source>
</evidence>
<dbReference type="InterPro" id="IPR036759">
    <property type="entry name" value="TPK_catalytic_sf"/>
</dbReference>
<dbReference type="SMART" id="SM00983">
    <property type="entry name" value="TPK_B1_binding"/>
    <property type="match status" value="1"/>
</dbReference>
<dbReference type="InterPro" id="IPR006282">
    <property type="entry name" value="Thi_PPkinase"/>
</dbReference>
<accession>A0A0Q3VHA8</accession>
<dbReference type="GO" id="GO:0016301">
    <property type="term" value="F:kinase activity"/>
    <property type="evidence" value="ECO:0007669"/>
    <property type="project" value="UniProtKB-KW"/>
</dbReference>
<dbReference type="GO" id="GO:0006772">
    <property type="term" value="P:thiamine metabolic process"/>
    <property type="evidence" value="ECO:0007669"/>
    <property type="project" value="UniProtKB-UniRule"/>
</dbReference>
<dbReference type="STRING" id="1637975.AN957_10955"/>
<keyword evidence="1" id="KW-0808">Transferase</keyword>
<evidence type="ECO:0000256" key="2">
    <source>
        <dbReference type="ARBA" id="ARBA00022741"/>
    </source>
</evidence>
<dbReference type="GO" id="GO:0009229">
    <property type="term" value="P:thiamine diphosphate biosynthetic process"/>
    <property type="evidence" value="ECO:0007669"/>
    <property type="project" value="InterPro"/>
</dbReference>
<sequence length="215" mass="24399">MNINILAGGPNELLPNLERYQTDEDIWVGVDRGVFTLLSIGMKPTIAFGDFDSVTVEEMDAIEQNVDELNRFMPEKDETDMELAMDWAIEQKPDLIRVFGATGGRVDHFIANIQLLMKPLQIDQQIQVEIIDKKNIVFLRMPGKYPIKKITGFKYISFLPITMEVNGMTLEGFKYPLVDRQIPLGSTLCISNELIHDCGHFSFSKGILMVVRSND</sequence>
<dbReference type="InterPro" id="IPR007371">
    <property type="entry name" value="TPK_catalytic"/>
</dbReference>
<dbReference type="NCBIfam" id="TIGR01378">
    <property type="entry name" value="thi_PPkinase"/>
    <property type="match status" value="1"/>
</dbReference>
<dbReference type="RefSeq" id="WP_053475623.1">
    <property type="nucleotide sequence ID" value="NZ_CP041305.1"/>
</dbReference>
<evidence type="ECO:0000256" key="3">
    <source>
        <dbReference type="ARBA" id="ARBA00022777"/>
    </source>
</evidence>
<dbReference type="PANTHER" id="PTHR41299:SF1">
    <property type="entry name" value="THIAMINE PYROPHOSPHOKINASE"/>
    <property type="match status" value="1"/>
</dbReference>
<dbReference type="CDD" id="cd07995">
    <property type="entry name" value="TPK"/>
    <property type="match status" value="1"/>
</dbReference>
<dbReference type="EMBL" id="LJIX01000006">
    <property type="protein sequence ID" value="KQL19050.1"/>
    <property type="molecule type" value="Genomic_DNA"/>
</dbReference>
<keyword evidence="3 7" id="KW-0418">Kinase</keyword>
<feature type="domain" description="Thiamin pyrophosphokinase thiamin-binding" evidence="6">
    <location>
        <begin position="143"/>
        <end position="209"/>
    </location>
</feature>
<dbReference type="InterPro" id="IPR053149">
    <property type="entry name" value="TPK"/>
</dbReference>
<dbReference type="SUPFAM" id="SSF63862">
    <property type="entry name" value="Thiamin pyrophosphokinase, substrate-binding domain"/>
    <property type="match status" value="1"/>
</dbReference>
<keyword evidence="2" id="KW-0547">Nucleotide-binding</keyword>
<dbReference type="PATRIC" id="fig|1637975.4.peg.1982"/>
<protein>
    <recommendedName>
        <fullName evidence="5">Thiamine diphosphokinase</fullName>
        <ecNumber evidence="5">2.7.6.2</ecNumber>
    </recommendedName>
</protein>
<dbReference type="Pfam" id="PF04263">
    <property type="entry name" value="TPK_catalytic"/>
    <property type="match status" value="1"/>
</dbReference>
<keyword evidence="8" id="KW-1185">Reference proteome</keyword>
<dbReference type="GO" id="GO:0005524">
    <property type="term" value="F:ATP binding"/>
    <property type="evidence" value="ECO:0007669"/>
    <property type="project" value="UniProtKB-KW"/>
</dbReference>
<dbReference type="EC" id="2.7.6.2" evidence="5"/>
<dbReference type="SUPFAM" id="SSF63999">
    <property type="entry name" value="Thiamin pyrophosphokinase, catalytic domain"/>
    <property type="match status" value="1"/>
</dbReference>
<gene>
    <name evidence="7" type="ORF">AN957_10955</name>
</gene>
<dbReference type="Pfam" id="PF04265">
    <property type="entry name" value="TPK_B1_binding"/>
    <property type="match status" value="1"/>
</dbReference>
<evidence type="ECO:0000313" key="7">
    <source>
        <dbReference type="EMBL" id="KQL19050.1"/>
    </source>
</evidence>
<dbReference type="InterPro" id="IPR007373">
    <property type="entry name" value="Thiamin_PyroPKinase_B1-bd"/>
</dbReference>
<keyword evidence="4" id="KW-0067">ATP-binding</keyword>
<reference evidence="7 8" key="1">
    <citation type="submission" date="2015-09" db="EMBL/GenBank/DDBJ databases">
        <title>Genome sequencing project for genomic taxonomy and phylogenomics of Bacillus-like bacteria.</title>
        <authorList>
            <person name="Liu B."/>
            <person name="Wang J."/>
            <person name="Zhu Y."/>
            <person name="Liu G."/>
            <person name="Chen Q."/>
            <person name="Chen Z."/>
            <person name="Lan J."/>
            <person name="Che J."/>
            <person name="Ge C."/>
            <person name="Shi H."/>
            <person name="Pan Z."/>
            <person name="Liu X."/>
        </authorList>
    </citation>
    <scope>NUCLEOTIDE SEQUENCE [LARGE SCALE GENOMIC DNA]</scope>
    <source>
        <strain evidence="7 8">FJAT-18043</strain>
    </source>
</reference>
<proteinExistence type="predicted"/>
<evidence type="ECO:0000313" key="8">
    <source>
        <dbReference type="Proteomes" id="UP000050996"/>
    </source>
</evidence>
<dbReference type="Gene3D" id="3.40.50.10240">
    <property type="entry name" value="Thiamin pyrophosphokinase, catalytic domain"/>
    <property type="match status" value="1"/>
</dbReference>
<name>A0A0Q3VHA8_9BACI</name>
<evidence type="ECO:0000259" key="6">
    <source>
        <dbReference type="SMART" id="SM00983"/>
    </source>
</evidence>